<keyword evidence="3" id="KW-1185">Reference proteome</keyword>
<dbReference type="EMBL" id="JAVFKD010000004">
    <property type="protein sequence ID" value="KAK5996084.1"/>
    <property type="molecule type" value="Genomic_DNA"/>
</dbReference>
<evidence type="ECO:0000313" key="3">
    <source>
        <dbReference type="Proteomes" id="UP001338125"/>
    </source>
</evidence>
<dbReference type="InterPro" id="IPR000073">
    <property type="entry name" value="AB_hydrolase_1"/>
</dbReference>
<reference evidence="2 3" key="1">
    <citation type="submission" date="2024-01" db="EMBL/GenBank/DDBJ databases">
        <title>Complete genome of Cladobotryum mycophilum ATHUM6906.</title>
        <authorList>
            <person name="Christinaki A.C."/>
            <person name="Myridakis A.I."/>
            <person name="Kouvelis V.N."/>
        </authorList>
    </citation>
    <scope>NUCLEOTIDE SEQUENCE [LARGE SCALE GENOMIC DNA]</scope>
    <source>
        <strain evidence="2 3">ATHUM6906</strain>
    </source>
</reference>
<feature type="domain" description="AB hydrolase-1" evidence="1">
    <location>
        <begin position="9"/>
        <end position="241"/>
    </location>
</feature>
<protein>
    <submittedName>
        <fullName evidence="2">Hydrolase R7-like protein</fullName>
    </submittedName>
</protein>
<sequence length="258" mass="28044">MTSSTKPTILLIQGSFQLPEIYSKLVTALEARGYPVAHPVLPSTTGHDEPDFASRSLVDDALTVQRQVEQLVEQEGKIVVALMHSYGGLVGTEGIPRELSWEARKQHGQPGGVLHLFFFSAFVFAEGQSIIGLLGEAPNTVVKPNGRFTMENAGRLIYNDLPAEEAAYWESKIIDQSYAVQTTELTRAAYRYIPSTYAICELDQALSLNIQEKFAEAADADVIRLNAGHSPMLSIPEELADLIAAASEGALKRTGLAV</sequence>
<dbReference type="InterPro" id="IPR052897">
    <property type="entry name" value="Sec-Metab_Biosynth_Hydrolase"/>
</dbReference>
<dbReference type="Pfam" id="PF12697">
    <property type="entry name" value="Abhydrolase_6"/>
    <property type="match status" value="1"/>
</dbReference>
<dbReference type="Gene3D" id="3.40.50.1820">
    <property type="entry name" value="alpha/beta hydrolase"/>
    <property type="match status" value="1"/>
</dbReference>
<organism evidence="2 3">
    <name type="scientific">Cladobotryum mycophilum</name>
    <dbReference type="NCBI Taxonomy" id="491253"/>
    <lineage>
        <taxon>Eukaryota</taxon>
        <taxon>Fungi</taxon>
        <taxon>Dikarya</taxon>
        <taxon>Ascomycota</taxon>
        <taxon>Pezizomycotina</taxon>
        <taxon>Sordariomycetes</taxon>
        <taxon>Hypocreomycetidae</taxon>
        <taxon>Hypocreales</taxon>
        <taxon>Hypocreaceae</taxon>
        <taxon>Cladobotryum</taxon>
    </lineage>
</organism>
<evidence type="ECO:0000259" key="1">
    <source>
        <dbReference type="Pfam" id="PF12697"/>
    </source>
</evidence>
<dbReference type="PANTHER" id="PTHR37017:SF11">
    <property type="entry name" value="ESTERASE_LIPASE_THIOESTERASE DOMAIN-CONTAINING PROTEIN"/>
    <property type="match status" value="1"/>
</dbReference>
<dbReference type="Proteomes" id="UP001338125">
    <property type="component" value="Unassembled WGS sequence"/>
</dbReference>
<name>A0ABR0SVC7_9HYPO</name>
<accession>A0ABR0SVC7</accession>
<dbReference type="InterPro" id="IPR029058">
    <property type="entry name" value="AB_hydrolase_fold"/>
</dbReference>
<comment type="caution">
    <text evidence="2">The sequence shown here is derived from an EMBL/GenBank/DDBJ whole genome shotgun (WGS) entry which is preliminary data.</text>
</comment>
<evidence type="ECO:0000313" key="2">
    <source>
        <dbReference type="EMBL" id="KAK5996084.1"/>
    </source>
</evidence>
<gene>
    <name evidence="2" type="ORF">PT974_04511</name>
</gene>
<dbReference type="PANTHER" id="PTHR37017">
    <property type="entry name" value="AB HYDROLASE-1 DOMAIN-CONTAINING PROTEIN-RELATED"/>
    <property type="match status" value="1"/>
</dbReference>
<dbReference type="SUPFAM" id="SSF53474">
    <property type="entry name" value="alpha/beta-Hydrolases"/>
    <property type="match status" value="1"/>
</dbReference>
<proteinExistence type="predicted"/>